<sequence length="88" mass="9753">MKGLGTHCSSLLLGAIFLITIFGMCECYGEKELQSENGQNGDAPSYFLTYGDTPIKDCDGSSKLHTTRVSYSDDDGHQVRHLHVKEFH</sequence>
<reference evidence="2 3" key="1">
    <citation type="journal article" date="2016" name="Genome Biol. Evol.">
        <title>Gene Family Evolution Reflects Adaptation to Soil Environmental Stressors in the Genome of the Collembolan Orchesella cincta.</title>
        <authorList>
            <person name="Faddeeva-Vakhrusheva A."/>
            <person name="Derks M.F."/>
            <person name="Anvar S.Y."/>
            <person name="Agamennone V."/>
            <person name="Suring W."/>
            <person name="Smit S."/>
            <person name="van Straalen N.M."/>
            <person name="Roelofs D."/>
        </authorList>
    </citation>
    <scope>NUCLEOTIDE SEQUENCE [LARGE SCALE GENOMIC DNA]</scope>
    <source>
        <tissue evidence="2">Mixed pool</tissue>
    </source>
</reference>
<dbReference type="EMBL" id="LJIJ01004750">
    <property type="protein sequence ID" value="ODM87748.1"/>
    <property type="molecule type" value="Genomic_DNA"/>
</dbReference>
<name>A0A1D2M444_ORCCI</name>
<proteinExistence type="predicted"/>
<keyword evidence="3" id="KW-1185">Reference proteome</keyword>
<organism evidence="2 3">
    <name type="scientific">Orchesella cincta</name>
    <name type="common">Springtail</name>
    <name type="synonym">Podura cincta</name>
    <dbReference type="NCBI Taxonomy" id="48709"/>
    <lineage>
        <taxon>Eukaryota</taxon>
        <taxon>Metazoa</taxon>
        <taxon>Ecdysozoa</taxon>
        <taxon>Arthropoda</taxon>
        <taxon>Hexapoda</taxon>
        <taxon>Collembola</taxon>
        <taxon>Entomobryomorpha</taxon>
        <taxon>Entomobryoidea</taxon>
        <taxon>Orchesellidae</taxon>
        <taxon>Orchesellinae</taxon>
        <taxon>Orchesella</taxon>
    </lineage>
</organism>
<dbReference type="AlphaFoldDB" id="A0A1D2M444"/>
<evidence type="ECO:0000256" key="1">
    <source>
        <dbReference type="SAM" id="SignalP"/>
    </source>
</evidence>
<evidence type="ECO:0008006" key="4">
    <source>
        <dbReference type="Google" id="ProtNLM"/>
    </source>
</evidence>
<evidence type="ECO:0000313" key="3">
    <source>
        <dbReference type="Proteomes" id="UP000094527"/>
    </source>
</evidence>
<comment type="caution">
    <text evidence="2">The sequence shown here is derived from an EMBL/GenBank/DDBJ whole genome shotgun (WGS) entry which is preliminary data.</text>
</comment>
<gene>
    <name evidence="2" type="ORF">Ocin01_18934</name>
</gene>
<feature type="chain" id="PRO_5008903459" description="Transmembrane protein" evidence="1">
    <location>
        <begin position="28"/>
        <end position="88"/>
    </location>
</feature>
<evidence type="ECO:0000313" key="2">
    <source>
        <dbReference type="EMBL" id="ODM87748.1"/>
    </source>
</evidence>
<accession>A0A1D2M444</accession>
<dbReference type="Proteomes" id="UP000094527">
    <property type="component" value="Unassembled WGS sequence"/>
</dbReference>
<feature type="signal peptide" evidence="1">
    <location>
        <begin position="1"/>
        <end position="27"/>
    </location>
</feature>
<protein>
    <recommendedName>
        <fullName evidence="4">Transmembrane protein</fullName>
    </recommendedName>
</protein>
<keyword evidence="1" id="KW-0732">Signal</keyword>